<keyword evidence="9" id="KW-1185">Reference proteome</keyword>
<dbReference type="Pfam" id="PF04500">
    <property type="entry name" value="FLYWCH"/>
    <property type="match status" value="1"/>
</dbReference>
<dbReference type="InterPro" id="IPR051095">
    <property type="entry name" value="Dros_DevTransReg"/>
</dbReference>
<reference evidence="8 9" key="1">
    <citation type="submission" date="2015-04" db="EMBL/GenBank/DDBJ databases">
        <authorList>
            <person name="Syromyatnikov M.Y."/>
            <person name="Popov V.N."/>
        </authorList>
    </citation>
    <scope>NUCLEOTIDE SEQUENCE [LARGE SCALE GENOMIC DNA]</scope>
</reference>
<dbReference type="PANTHER" id="PTHR23110">
    <property type="entry name" value="BTB DOMAIN TRANSCRIPTION FACTOR"/>
    <property type="match status" value="1"/>
</dbReference>
<feature type="region of interest" description="Disordered" evidence="6">
    <location>
        <begin position="411"/>
        <end position="437"/>
    </location>
</feature>
<evidence type="ECO:0000256" key="2">
    <source>
        <dbReference type="ARBA" id="ARBA00022723"/>
    </source>
</evidence>
<dbReference type="PROSITE" id="PS50097">
    <property type="entry name" value="BTB"/>
    <property type="match status" value="1"/>
</dbReference>
<accession>A0A1J1IEI2</accession>
<dbReference type="Gene3D" id="2.20.25.240">
    <property type="match status" value="1"/>
</dbReference>
<feature type="domain" description="BTB" evidence="7">
    <location>
        <begin position="30"/>
        <end position="95"/>
    </location>
</feature>
<dbReference type="SUPFAM" id="SSF54695">
    <property type="entry name" value="POZ domain"/>
    <property type="match status" value="1"/>
</dbReference>
<organism evidence="8 9">
    <name type="scientific">Clunio marinus</name>
    <dbReference type="NCBI Taxonomy" id="568069"/>
    <lineage>
        <taxon>Eukaryota</taxon>
        <taxon>Metazoa</taxon>
        <taxon>Ecdysozoa</taxon>
        <taxon>Arthropoda</taxon>
        <taxon>Hexapoda</taxon>
        <taxon>Insecta</taxon>
        <taxon>Pterygota</taxon>
        <taxon>Neoptera</taxon>
        <taxon>Endopterygota</taxon>
        <taxon>Diptera</taxon>
        <taxon>Nematocera</taxon>
        <taxon>Chironomoidea</taxon>
        <taxon>Chironomidae</taxon>
        <taxon>Clunio</taxon>
    </lineage>
</organism>
<feature type="region of interest" description="Disordered" evidence="6">
    <location>
        <begin position="221"/>
        <end position="258"/>
    </location>
</feature>
<sequence>MSEEFALCWNNFTDNITAGFHSLLFRGDLCDVTLAAEGQLLKAHKVVLSICSPYFQEMFVTNPCQHPIIILKDTKAKLVLNLLEFMYQGAVNVKQSELSAFMKIAETLQIKGLTTNPKENKRTSSGEKSKEKFSDQKSPLKRCNESPPTTENQNSNKQQKIQNDVTDLTIDDDDESQVDEQFNVSVPEISMVELGLDSNPLSSKSHDSSEAHLSFTPTTLKISSSQSLGSSSFDTKSESKDSENRQPEIPNEVPSSGANITMLSSTSLLHGNCIFNRNNTVATQAGLKTYWLCKSYRISMCKARCITHQGKVISATGVHNHSLHMKNKYSEIPPGHTPNIINSTQSINDFKSNISSIVTQTASSQQHQQQHLQLQSQQGFIQPYHYFSHMMEPTNEQIYMSQINSNQHFNPTTSESKLSFLHDPSTSTQGQFKMEDI</sequence>
<dbReference type="Proteomes" id="UP000183832">
    <property type="component" value="Unassembled WGS sequence"/>
</dbReference>
<dbReference type="GO" id="GO:0006357">
    <property type="term" value="P:regulation of transcription by RNA polymerase II"/>
    <property type="evidence" value="ECO:0007669"/>
    <property type="project" value="TreeGrafter"/>
</dbReference>
<dbReference type="InterPro" id="IPR011333">
    <property type="entry name" value="SKP1/BTB/POZ_sf"/>
</dbReference>
<keyword evidence="4" id="KW-0862">Zinc</keyword>
<feature type="compositionally biased region" description="Low complexity" evidence="6">
    <location>
        <begin position="223"/>
        <end position="232"/>
    </location>
</feature>
<dbReference type="GO" id="GO:0008270">
    <property type="term" value="F:zinc ion binding"/>
    <property type="evidence" value="ECO:0007669"/>
    <property type="project" value="UniProtKB-KW"/>
</dbReference>
<protein>
    <submittedName>
        <fullName evidence="8">CLUMA_CG009870, isoform A</fullName>
    </submittedName>
</protein>
<evidence type="ECO:0000256" key="3">
    <source>
        <dbReference type="ARBA" id="ARBA00022771"/>
    </source>
</evidence>
<dbReference type="STRING" id="568069.A0A1J1IEI2"/>
<dbReference type="Pfam" id="PF00651">
    <property type="entry name" value="BTB"/>
    <property type="match status" value="1"/>
</dbReference>
<keyword evidence="2" id="KW-0479">Metal-binding</keyword>
<dbReference type="PANTHER" id="PTHR23110:SF81">
    <property type="entry name" value="BTB-PROTEIN-VII, ISOFORM F-RELATED"/>
    <property type="match status" value="1"/>
</dbReference>
<dbReference type="AlphaFoldDB" id="A0A1J1IEI2"/>
<evidence type="ECO:0000256" key="5">
    <source>
        <dbReference type="ARBA" id="ARBA00023242"/>
    </source>
</evidence>
<evidence type="ECO:0000259" key="7">
    <source>
        <dbReference type="PROSITE" id="PS50097"/>
    </source>
</evidence>
<dbReference type="InterPro" id="IPR007588">
    <property type="entry name" value="Znf_FLYWCH"/>
</dbReference>
<dbReference type="InterPro" id="IPR000210">
    <property type="entry name" value="BTB/POZ_dom"/>
</dbReference>
<feature type="region of interest" description="Disordered" evidence="6">
    <location>
        <begin position="115"/>
        <end position="160"/>
    </location>
</feature>
<keyword evidence="5" id="KW-0539">Nucleus</keyword>
<proteinExistence type="predicted"/>
<dbReference type="GO" id="GO:0005634">
    <property type="term" value="C:nucleus"/>
    <property type="evidence" value="ECO:0007669"/>
    <property type="project" value="UniProtKB-SubCell"/>
</dbReference>
<evidence type="ECO:0000256" key="1">
    <source>
        <dbReference type="ARBA" id="ARBA00004123"/>
    </source>
</evidence>
<gene>
    <name evidence="8" type="primary">similar to Modifier of mdg4</name>
    <name evidence="8" type="ORF">CLUMA_CG009870</name>
</gene>
<dbReference type="OrthoDB" id="2311693at2759"/>
<dbReference type="SMART" id="SM00225">
    <property type="entry name" value="BTB"/>
    <property type="match status" value="1"/>
</dbReference>
<name>A0A1J1IEI2_9DIPT</name>
<dbReference type="EMBL" id="CVRI01000044">
    <property type="protein sequence ID" value="CRK96841.1"/>
    <property type="molecule type" value="Genomic_DNA"/>
</dbReference>
<feature type="compositionally biased region" description="Basic and acidic residues" evidence="6">
    <location>
        <begin position="235"/>
        <end position="246"/>
    </location>
</feature>
<evidence type="ECO:0000256" key="4">
    <source>
        <dbReference type="ARBA" id="ARBA00022833"/>
    </source>
</evidence>
<comment type="subcellular location">
    <subcellularLocation>
        <location evidence="1">Nucleus</location>
    </subcellularLocation>
</comment>
<feature type="compositionally biased region" description="Basic and acidic residues" evidence="6">
    <location>
        <begin position="118"/>
        <end position="135"/>
    </location>
</feature>
<dbReference type="Gene3D" id="3.30.710.10">
    <property type="entry name" value="Potassium Channel Kv1.1, Chain A"/>
    <property type="match status" value="1"/>
</dbReference>
<evidence type="ECO:0000256" key="6">
    <source>
        <dbReference type="SAM" id="MobiDB-lite"/>
    </source>
</evidence>
<evidence type="ECO:0000313" key="9">
    <source>
        <dbReference type="Proteomes" id="UP000183832"/>
    </source>
</evidence>
<keyword evidence="3" id="KW-0863">Zinc-finger</keyword>
<evidence type="ECO:0000313" key="8">
    <source>
        <dbReference type="EMBL" id="CRK96841.1"/>
    </source>
</evidence>
<dbReference type="CDD" id="cd18315">
    <property type="entry name" value="BTB_POZ_BAB-like"/>
    <property type="match status" value="1"/>
</dbReference>